<dbReference type="EMBL" id="CM020619">
    <property type="protein sequence ID" value="KAK1866729.1"/>
    <property type="molecule type" value="Genomic_DNA"/>
</dbReference>
<accession>A0ACC3C9A8</accession>
<reference evidence="1" key="1">
    <citation type="submission" date="2019-11" db="EMBL/GenBank/DDBJ databases">
        <title>Nori genome reveals adaptations in red seaweeds to the harsh intertidal environment.</title>
        <authorList>
            <person name="Wang D."/>
            <person name="Mao Y."/>
        </authorList>
    </citation>
    <scope>NUCLEOTIDE SEQUENCE</scope>
    <source>
        <tissue evidence="1">Gametophyte</tissue>
    </source>
</reference>
<sequence>MSAPAARSAALSLYRQYLRTAAGVPKLHVRVSTRRAVRMAFRARAYDYLTAAAGDGGVGAAEAAAEEWIRHGREDLVTWQALTRMDPAALNAVLFPGPPAADASVAATAPRGGDATPSGHSGAGT</sequence>
<protein>
    <submittedName>
        <fullName evidence="1">Uncharacterized protein</fullName>
    </submittedName>
</protein>
<keyword evidence="2" id="KW-1185">Reference proteome</keyword>
<name>A0ACC3C9A8_PYRYE</name>
<proteinExistence type="predicted"/>
<evidence type="ECO:0000313" key="1">
    <source>
        <dbReference type="EMBL" id="KAK1866729.1"/>
    </source>
</evidence>
<comment type="caution">
    <text evidence="1">The sequence shown here is derived from an EMBL/GenBank/DDBJ whole genome shotgun (WGS) entry which is preliminary data.</text>
</comment>
<evidence type="ECO:0000313" key="2">
    <source>
        <dbReference type="Proteomes" id="UP000798662"/>
    </source>
</evidence>
<organism evidence="1 2">
    <name type="scientific">Pyropia yezoensis</name>
    <name type="common">Susabi-nori</name>
    <name type="synonym">Porphyra yezoensis</name>
    <dbReference type="NCBI Taxonomy" id="2788"/>
    <lineage>
        <taxon>Eukaryota</taxon>
        <taxon>Rhodophyta</taxon>
        <taxon>Bangiophyceae</taxon>
        <taxon>Bangiales</taxon>
        <taxon>Bangiaceae</taxon>
        <taxon>Pyropia</taxon>
    </lineage>
</organism>
<dbReference type="Proteomes" id="UP000798662">
    <property type="component" value="Chromosome 2"/>
</dbReference>
<gene>
    <name evidence="1" type="ORF">I4F81_009244</name>
</gene>